<dbReference type="GO" id="GO:0032196">
    <property type="term" value="P:transposition"/>
    <property type="evidence" value="ECO:0007669"/>
    <property type="project" value="UniProtKB-KW"/>
</dbReference>
<dbReference type="OrthoDB" id="159395at2"/>
<keyword evidence="6" id="KW-1185">Reference proteome</keyword>
<dbReference type="Proteomes" id="UP000004508">
    <property type="component" value="Unassembled WGS sequence"/>
</dbReference>
<dbReference type="InParanoid" id="D6TWN8"/>
<reference evidence="5 6" key="1">
    <citation type="journal article" date="2011" name="Stand. Genomic Sci.">
        <title>Non-contiguous finished genome sequence and contextual data of the filamentous soil bacterium Ktedonobacter racemifer type strain (SOSP1-21).</title>
        <authorList>
            <person name="Chang Y.J."/>
            <person name="Land M."/>
            <person name="Hauser L."/>
            <person name="Chertkov O."/>
            <person name="Del Rio T.G."/>
            <person name="Nolan M."/>
            <person name="Copeland A."/>
            <person name="Tice H."/>
            <person name="Cheng J.F."/>
            <person name="Lucas S."/>
            <person name="Han C."/>
            <person name="Goodwin L."/>
            <person name="Pitluck S."/>
            <person name="Ivanova N."/>
            <person name="Ovchinikova G."/>
            <person name="Pati A."/>
            <person name="Chen A."/>
            <person name="Palaniappan K."/>
            <person name="Mavromatis K."/>
            <person name="Liolios K."/>
            <person name="Brettin T."/>
            <person name="Fiebig A."/>
            <person name="Rohde M."/>
            <person name="Abt B."/>
            <person name="Goker M."/>
            <person name="Detter J.C."/>
            <person name="Woyke T."/>
            <person name="Bristow J."/>
            <person name="Eisen J.A."/>
            <person name="Markowitz V."/>
            <person name="Hugenholtz P."/>
            <person name="Kyrpides N.C."/>
            <person name="Klenk H.P."/>
            <person name="Lapidus A."/>
        </authorList>
    </citation>
    <scope>NUCLEOTIDE SEQUENCE [LARGE SCALE GENOMIC DNA]</scope>
    <source>
        <strain evidence="6">DSM 44963</strain>
    </source>
</reference>
<dbReference type="RefSeq" id="WP_007916306.1">
    <property type="nucleotide sequence ID" value="NZ_ADVG01000003.1"/>
</dbReference>
<keyword evidence="1" id="KW-0815">Transposition</keyword>
<feature type="domain" description="DDE" evidence="4">
    <location>
        <begin position="110"/>
        <end position="240"/>
    </location>
</feature>
<protein>
    <submittedName>
        <fullName evidence="5">Integrase catalytic region</fullName>
    </submittedName>
</protein>
<evidence type="ECO:0000313" key="6">
    <source>
        <dbReference type="Proteomes" id="UP000004508"/>
    </source>
</evidence>
<evidence type="ECO:0000259" key="4">
    <source>
        <dbReference type="Pfam" id="PF13610"/>
    </source>
</evidence>
<evidence type="ECO:0000256" key="1">
    <source>
        <dbReference type="ARBA" id="ARBA00022578"/>
    </source>
</evidence>
<name>D6TWN8_KTERA</name>
<dbReference type="GO" id="GO:0003677">
    <property type="term" value="F:DNA binding"/>
    <property type="evidence" value="ECO:0007669"/>
    <property type="project" value="UniProtKB-KW"/>
</dbReference>
<accession>D6TWN8</accession>
<evidence type="ECO:0000256" key="3">
    <source>
        <dbReference type="ARBA" id="ARBA00023172"/>
    </source>
</evidence>
<sequence>MNCPHCAITTTRKRAKQTKLGYTTFFCPQCRCTFNERTGTPFNHLEFPTDIVLLAVLWRLRYKLSLRDVAEMFLMRGFQCTHEAMRDWEARFAPLLGDQLRTKRRGQAGTSWYADETYLKVRGKWCYLYRAINHDGNLVDSLLSEKRNMEAAQRFFKQAVDVIGHTPEQVTTDGHTSYPRAIREAMGSHVQHRTSKYLNNRLEQDHRGIKQRYYPMRGFGTIEAAARFCRAFDEVRNYFRLRRTMGEVISLLEQRQAFLQRLAALQTVVQAAL</sequence>
<dbReference type="PANTHER" id="PTHR35528">
    <property type="entry name" value="BLL1675 PROTEIN"/>
    <property type="match status" value="1"/>
</dbReference>
<proteinExistence type="predicted"/>
<evidence type="ECO:0000256" key="2">
    <source>
        <dbReference type="ARBA" id="ARBA00023125"/>
    </source>
</evidence>
<evidence type="ECO:0000313" key="5">
    <source>
        <dbReference type="EMBL" id="EFH84621.1"/>
    </source>
</evidence>
<gene>
    <name evidence="5" type="ORF">Krac_5707</name>
</gene>
<dbReference type="STRING" id="485913.Krac_5707"/>
<dbReference type="eggNOG" id="COG3316">
    <property type="taxonomic scope" value="Bacteria"/>
</dbReference>
<dbReference type="AlphaFoldDB" id="D6TWN8"/>
<keyword evidence="3" id="KW-0233">DNA recombination</keyword>
<dbReference type="InterPro" id="IPR052183">
    <property type="entry name" value="IS_Transposase"/>
</dbReference>
<dbReference type="GO" id="GO:0006310">
    <property type="term" value="P:DNA recombination"/>
    <property type="evidence" value="ECO:0007669"/>
    <property type="project" value="UniProtKB-KW"/>
</dbReference>
<dbReference type="Pfam" id="PF13610">
    <property type="entry name" value="DDE_Tnp_IS240"/>
    <property type="match status" value="1"/>
</dbReference>
<dbReference type="InterPro" id="IPR032874">
    <property type="entry name" value="DDE_dom"/>
</dbReference>
<dbReference type="NCBIfam" id="NF033587">
    <property type="entry name" value="transpos_IS6"/>
    <property type="match status" value="1"/>
</dbReference>
<dbReference type="InterPro" id="IPR047930">
    <property type="entry name" value="Transpos_IS6"/>
</dbReference>
<dbReference type="EMBL" id="ADVG01000003">
    <property type="protein sequence ID" value="EFH84621.1"/>
    <property type="molecule type" value="Genomic_DNA"/>
</dbReference>
<organism evidence="5 6">
    <name type="scientific">Ktedonobacter racemifer DSM 44963</name>
    <dbReference type="NCBI Taxonomy" id="485913"/>
    <lineage>
        <taxon>Bacteria</taxon>
        <taxon>Bacillati</taxon>
        <taxon>Chloroflexota</taxon>
        <taxon>Ktedonobacteria</taxon>
        <taxon>Ktedonobacterales</taxon>
        <taxon>Ktedonobacteraceae</taxon>
        <taxon>Ktedonobacter</taxon>
    </lineage>
</organism>
<keyword evidence="2" id="KW-0238">DNA-binding</keyword>
<dbReference type="PANTHER" id="PTHR35528:SF3">
    <property type="entry name" value="BLL1675 PROTEIN"/>
    <property type="match status" value="1"/>
</dbReference>
<comment type="caution">
    <text evidence="5">The sequence shown here is derived from an EMBL/GenBank/DDBJ whole genome shotgun (WGS) entry which is preliminary data.</text>
</comment>